<keyword evidence="1" id="KW-0863">Zinc-finger</keyword>
<dbReference type="AlphaFoldDB" id="A0A927GS57"/>
<name>A0A927GS57_9BACL</name>
<dbReference type="GO" id="GO:0008270">
    <property type="term" value="F:zinc ion binding"/>
    <property type="evidence" value="ECO:0007669"/>
    <property type="project" value="UniProtKB-KW"/>
</dbReference>
<evidence type="ECO:0000313" key="4">
    <source>
        <dbReference type="EMBL" id="MBD2846374.1"/>
    </source>
</evidence>
<feature type="compositionally biased region" description="Low complexity" evidence="2">
    <location>
        <begin position="331"/>
        <end position="351"/>
    </location>
</feature>
<evidence type="ECO:0000256" key="2">
    <source>
        <dbReference type="SAM" id="MobiDB-lite"/>
    </source>
</evidence>
<gene>
    <name evidence="4" type="ORF">IDH44_14315</name>
</gene>
<evidence type="ECO:0000259" key="3">
    <source>
        <dbReference type="PROSITE" id="PS50966"/>
    </source>
</evidence>
<dbReference type="Proteomes" id="UP000621560">
    <property type="component" value="Unassembled WGS sequence"/>
</dbReference>
<evidence type="ECO:0000256" key="1">
    <source>
        <dbReference type="PROSITE-ProRule" id="PRU00325"/>
    </source>
</evidence>
<keyword evidence="1" id="KW-0862">Zinc</keyword>
<accession>A0A927GS57</accession>
<evidence type="ECO:0000313" key="5">
    <source>
        <dbReference type="Proteomes" id="UP000621560"/>
    </source>
</evidence>
<reference evidence="4" key="1">
    <citation type="submission" date="2020-09" db="EMBL/GenBank/DDBJ databases">
        <title>A novel bacterium of genus Paenibacillus, isolated from South China Sea.</title>
        <authorList>
            <person name="Huang H."/>
            <person name="Mo K."/>
            <person name="Hu Y."/>
        </authorList>
    </citation>
    <scope>NUCLEOTIDE SEQUENCE</scope>
    <source>
        <strain evidence="4">IB182496</strain>
    </source>
</reference>
<organism evidence="4 5">
    <name type="scientific">Paenibacillus sabuli</name>
    <dbReference type="NCBI Taxonomy" id="2772509"/>
    <lineage>
        <taxon>Bacteria</taxon>
        <taxon>Bacillati</taxon>
        <taxon>Bacillota</taxon>
        <taxon>Bacilli</taxon>
        <taxon>Bacillales</taxon>
        <taxon>Paenibacillaceae</taxon>
        <taxon>Paenibacillus</taxon>
    </lineage>
</organism>
<protein>
    <submittedName>
        <fullName evidence="4">SWIM zinc finger family protein</fullName>
    </submittedName>
</protein>
<comment type="caution">
    <text evidence="4">The sequence shown here is derived from an EMBL/GenBank/DDBJ whole genome shotgun (WGS) entry which is preliminary data.</text>
</comment>
<dbReference type="InterPro" id="IPR007527">
    <property type="entry name" value="Znf_SWIM"/>
</dbReference>
<feature type="region of interest" description="Disordered" evidence="2">
    <location>
        <begin position="313"/>
        <end position="369"/>
    </location>
</feature>
<dbReference type="PROSITE" id="PS50966">
    <property type="entry name" value="ZF_SWIM"/>
    <property type="match status" value="1"/>
</dbReference>
<feature type="domain" description="SWIM-type" evidence="3">
    <location>
        <begin position="64"/>
        <end position="97"/>
    </location>
</feature>
<keyword evidence="5" id="KW-1185">Reference proteome</keyword>
<proteinExistence type="predicted"/>
<dbReference type="RefSeq" id="WP_190918732.1">
    <property type="nucleotide sequence ID" value="NZ_JACXIZ010000022.1"/>
</dbReference>
<dbReference type="Pfam" id="PF04434">
    <property type="entry name" value="SWIM"/>
    <property type="match status" value="1"/>
</dbReference>
<dbReference type="EMBL" id="JACXIZ010000022">
    <property type="protein sequence ID" value="MBD2846374.1"/>
    <property type="molecule type" value="Genomic_DNA"/>
</dbReference>
<feature type="region of interest" description="Disordered" evidence="2">
    <location>
        <begin position="121"/>
        <end position="146"/>
    </location>
</feature>
<keyword evidence="1" id="KW-0479">Metal-binding</keyword>
<sequence>MTILGNIPLHEAQWRALLLDTAARFDDLTLKRGYQLYMQGRIGALDADAAPGLVEAIAQEDADYRVRIDLDAPDESACACPAERPCKHLAAALMAYAQSRGRSVHMLANAHSAQHIAAASGDAAADNRGDRPLGVASAATGSGREDELRDQAGRLAELSIAQWQAWIAGCAARATSSPYQAHYGQEVRARVRDMAPALTDAEAWLLELNVGLYVLGKQAPGSHAGYFAHLATSETMEAIARHLEHELPPQDAAKPRGRLLETAAYLREAAMADAPSPAAYLDVYVELWIRVLAPAADGPELFEEELARLEEATKATSAATPVEGQSAAPLAEQAGQQAPADPDAADPVAYAHPRPIAPPGADGSSGPRQTDPLFPLVARAWMHVWLAEDRAAWGLLEAAERHRLKPEHVLRFLRMLEEASAWERLEAWLSECATERIGHRYGSLDEYGRYWDAVLAHRPEAESRMWSAIASLLPYASSLYADKLMRYGRYRQWIDYQLSLGSNPLDFRASDLQPIEKAEPEALLPFYHQGVENYVLLKNRHGYKRAVKLLKRLARLYKKLKREPRWTGYLDAFAARHSRLRALQEEMRKGKLIP</sequence>